<protein>
    <submittedName>
        <fullName evidence="3">Putative F-box domain, FBD domain, leucine-rich repeat domain, L domain-containing protein</fullName>
    </submittedName>
</protein>
<dbReference type="CDD" id="cd22160">
    <property type="entry name" value="F-box_AtFBL13-like"/>
    <property type="match status" value="1"/>
</dbReference>
<dbReference type="SUPFAM" id="SSF52047">
    <property type="entry name" value="RNI-like"/>
    <property type="match status" value="1"/>
</dbReference>
<sequence>MECSGIIAKVEGERKDWIEKLPCSVLSYILSFLTIKDAVGTCMISRQWRHLWKHPILTRTNLEFDIPNVFGGKRTQHIEELEEDNNRLEYYFHQFEREFFVRWVNEFLLLYRGKEVDSFKVAFFLDAESTAVLDKWVHFAIKKGAEILNLKLLRRGGTLDTENVYVFPHWLLSELKASTLKHLSLQRCVLKPPPDFDRFIQLTTLCLNKAIVDPVFLAHLFSVCLLLESLTLRYCRLGSYLTIGPSLRLNDLKVLLCVNLERIEIDAVNLSSLEYSGNHLQISCMRIPRLVRYFFSGSSKGALPYALTLLASCPGLETLHFQIWNNLEAIPQTVSTFRNLKQVNLDLFMPNFDLWSILNFLKAAPLLEEFIVTVQPSNYQGDARNLPEFSHDHLRIFKMQGFQGKWIEIEFAICILRIATKLELLVIDPLGKYYNGGGMWSKVSCYYVEGNENEVIDEHEEDGVDWHDVNLQYLCWKQRASLVVRERLKEVMTDAQVIIL</sequence>
<dbReference type="Proteomes" id="UP000238479">
    <property type="component" value="Chromosome 2"/>
</dbReference>
<dbReference type="OrthoDB" id="1152382at2759"/>
<dbReference type="Gene3D" id="3.80.10.10">
    <property type="entry name" value="Ribonuclease Inhibitor"/>
    <property type="match status" value="1"/>
</dbReference>
<name>A0A2P6S4D5_ROSCH</name>
<dbReference type="EMBL" id="PDCK01000040">
    <property type="protein sequence ID" value="PRQ53541.1"/>
    <property type="molecule type" value="Genomic_DNA"/>
</dbReference>
<feature type="domain" description="F-box" evidence="1">
    <location>
        <begin position="18"/>
        <end position="58"/>
    </location>
</feature>
<dbReference type="Pfam" id="PF23622">
    <property type="entry name" value="LRR_At1g61320_AtMIF1"/>
    <property type="match status" value="1"/>
</dbReference>
<dbReference type="Gene3D" id="1.20.1280.50">
    <property type="match status" value="1"/>
</dbReference>
<organism evidence="3 4">
    <name type="scientific">Rosa chinensis</name>
    <name type="common">China rose</name>
    <dbReference type="NCBI Taxonomy" id="74649"/>
    <lineage>
        <taxon>Eukaryota</taxon>
        <taxon>Viridiplantae</taxon>
        <taxon>Streptophyta</taxon>
        <taxon>Embryophyta</taxon>
        <taxon>Tracheophyta</taxon>
        <taxon>Spermatophyta</taxon>
        <taxon>Magnoliopsida</taxon>
        <taxon>eudicotyledons</taxon>
        <taxon>Gunneridae</taxon>
        <taxon>Pentapetalae</taxon>
        <taxon>rosids</taxon>
        <taxon>fabids</taxon>
        <taxon>Rosales</taxon>
        <taxon>Rosaceae</taxon>
        <taxon>Rosoideae</taxon>
        <taxon>Rosoideae incertae sedis</taxon>
        <taxon>Rosa</taxon>
    </lineage>
</organism>
<dbReference type="PANTHER" id="PTHR34145:SF28">
    <property type="entry name" value="F-BOX DOMAIN-CONTAINING PROTEIN"/>
    <property type="match status" value="1"/>
</dbReference>
<evidence type="ECO:0000259" key="2">
    <source>
        <dbReference type="Pfam" id="PF23622"/>
    </source>
</evidence>
<dbReference type="PANTHER" id="PTHR34145">
    <property type="entry name" value="OS02G0105600 PROTEIN"/>
    <property type="match status" value="1"/>
</dbReference>
<feature type="domain" description="At1g61320/AtMIF1 LRR" evidence="2">
    <location>
        <begin position="116"/>
        <end position="433"/>
    </location>
</feature>
<dbReference type="STRING" id="74649.A0A2P6S4D5"/>
<comment type="caution">
    <text evidence="3">The sequence shown here is derived from an EMBL/GenBank/DDBJ whole genome shotgun (WGS) entry which is preliminary data.</text>
</comment>
<evidence type="ECO:0000259" key="1">
    <source>
        <dbReference type="Pfam" id="PF00646"/>
    </source>
</evidence>
<accession>A0A2P6S4D5</accession>
<proteinExistence type="predicted"/>
<dbReference type="InterPro" id="IPR036047">
    <property type="entry name" value="F-box-like_dom_sf"/>
</dbReference>
<dbReference type="InterPro" id="IPR001810">
    <property type="entry name" value="F-box_dom"/>
</dbReference>
<gene>
    <name evidence="3" type="ORF">RchiOBHm_Chr2g0167641</name>
</gene>
<evidence type="ECO:0000313" key="4">
    <source>
        <dbReference type="Proteomes" id="UP000238479"/>
    </source>
</evidence>
<dbReference type="Gramene" id="PRQ53541">
    <property type="protein sequence ID" value="PRQ53541"/>
    <property type="gene ID" value="RchiOBHm_Chr2g0167641"/>
</dbReference>
<reference evidence="3 4" key="1">
    <citation type="journal article" date="2018" name="Nat. Genet.">
        <title>The Rosa genome provides new insights in the design of modern roses.</title>
        <authorList>
            <person name="Bendahmane M."/>
        </authorList>
    </citation>
    <scope>NUCLEOTIDE SEQUENCE [LARGE SCALE GENOMIC DNA]</scope>
    <source>
        <strain evidence="4">cv. Old Blush</strain>
    </source>
</reference>
<dbReference type="OMA" id="AWRCYSH"/>
<dbReference type="SUPFAM" id="SSF81383">
    <property type="entry name" value="F-box domain"/>
    <property type="match status" value="1"/>
</dbReference>
<dbReference type="AlphaFoldDB" id="A0A2P6S4D5"/>
<dbReference type="InterPro" id="IPR055357">
    <property type="entry name" value="LRR_At1g61320_AtMIF1"/>
</dbReference>
<dbReference type="InterPro" id="IPR032675">
    <property type="entry name" value="LRR_dom_sf"/>
</dbReference>
<dbReference type="InterPro" id="IPR053781">
    <property type="entry name" value="F-box_AtFBL13-like"/>
</dbReference>
<dbReference type="Pfam" id="PF00646">
    <property type="entry name" value="F-box"/>
    <property type="match status" value="1"/>
</dbReference>
<keyword evidence="4" id="KW-1185">Reference proteome</keyword>
<evidence type="ECO:0000313" key="3">
    <source>
        <dbReference type="EMBL" id="PRQ53541.1"/>
    </source>
</evidence>
<dbReference type="InterPro" id="IPR053772">
    <property type="entry name" value="At1g61320/At1g61330-like"/>
</dbReference>